<evidence type="ECO:0000313" key="8">
    <source>
        <dbReference type="Proteomes" id="UP000007800"/>
    </source>
</evidence>
<gene>
    <name evidence="7" type="ORF">Pmar_PMAR021732</name>
</gene>
<dbReference type="RefSeq" id="XP_002777266.1">
    <property type="nucleotide sequence ID" value="XM_002777220.1"/>
</dbReference>
<sequence length="68" mass="7525">FFNCVSSYTRANLLFVDQPAGAGFAEGPPVTRGSHEAADDLYLALLGFFSQHRQYKNRAFYIAGESYA</sequence>
<keyword evidence="3" id="KW-0645">Protease</keyword>
<reference evidence="7 8" key="1">
    <citation type="submission" date="2008-07" db="EMBL/GenBank/DDBJ databases">
        <authorList>
            <person name="El-Sayed N."/>
            <person name="Caler E."/>
            <person name="Inman J."/>
            <person name="Amedeo P."/>
            <person name="Hass B."/>
            <person name="Wortman J."/>
        </authorList>
    </citation>
    <scope>NUCLEOTIDE SEQUENCE [LARGE SCALE GENOMIC DNA]</scope>
    <source>
        <strain evidence="8">ATCC 50983 / TXsc</strain>
    </source>
</reference>
<keyword evidence="5" id="KW-0378">Hydrolase</keyword>
<comment type="similarity">
    <text evidence="1">Belongs to the peptidase S10 family.</text>
</comment>
<evidence type="ECO:0000313" key="7">
    <source>
        <dbReference type="EMBL" id="EER09082.1"/>
    </source>
</evidence>
<dbReference type="OrthoDB" id="443318at2759"/>
<evidence type="ECO:0000256" key="1">
    <source>
        <dbReference type="ARBA" id="ARBA00009431"/>
    </source>
</evidence>
<dbReference type="GeneID" id="9065168"/>
<dbReference type="InterPro" id="IPR029058">
    <property type="entry name" value="AB_hydrolase_fold"/>
</dbReference>
<dbReference type="InterPro" id="IPR001563">
    <property type="entry name" value="Peptidase_S10"/>
</dbReference>
<dbReference type="GO" id="GO:0004185">
    <property type="term" value="F:serine-type carboxypeptidase activity"/>
    <property type="evidence" value="ECO:0007669"/>
    <property type="project" value="InterPro"/>
</dbReference>
<dbReference type="GO" id="GO:0006508">
    <property type="term" value="P:proteolysis"/>
    <property type="evidence" value="ECO:0007669"/>
    <property type="project" value="UniProtKB-KW"/>
</dbReference>
<evidence type="ECO:0000256" key="3">
    <source>
        <dbReference type="ARBA" id="ARBA00022670"/>
    </source>
</evidence>
<keyword evidence="6" id="KW-0325">Glycoprotein</keyword>
<evidence type="ECO:0000256" key="5">
    <source>
        <dbReference type="ARBA" id="ARBA00022801"/>
    </source>
</evidence>
<proteinExistence type="inferred from homology"/>
<keyword evidence="2" id="KW-0121">Carboxypeptidase</keyword>
<dbReference type="PRINTS" id="PR00724">
    <property type="entry name" value="CRBOXYPTASEC"/>
</dbReference>
<dbReference type="PANTHER" id="PTHR11802">
    <property type="entry name" value="SERINE PROTEASE FAMILY S10 SERINE CARBOXYPEPTIDASE"/>
    <property type="match status" value="1"/>
</dbReference>
<dbReference type="Gene3D" id="3.40.50.1820">
    <property type="entry name" value="alpha/beta hydrolase"/>
    <property type="match status" value="1"/>
</dbReference>
<evidence type="ECO:0000256" key="6">
    <source>
        <dbReference type="ARBA" id="ARBA00023180"/>
    </source>
</evidence>
<evidence type="ECO:0000256" key="2">
    <source>
        <dbReference type="ARBA" id="ARBA00022645"/>
    </source>
</evidence>
<dbReference type="SUPFAM" id="SSF53474">
    <property type="entry name" value="alpha/beta-Hydrolases"/>
    <property type="match status" value="1"/>
</dbReference>
<accession>C5L2I8</accession>
<keyword evidence="8" id="KW-1185">Reference proteome</keyword>
<dbReference type="EMBL" id="GG678592">
    <property type="protein sequence ID" value="EER09082.1"/>
    <property type="molecule type" value="Genomic_DNA"/>
</dbReference>
<feature type="non-terminal residue" evidence="7">
    <location>
        <position position="1"/>
    </location>
</feature>
<dbReference type="AlphaFoldDB" id="C5L2I8"/>
<evidence type="ECO:0000256" key="4">
    <source>
        <dbReference type="ARBA" id="ARBA00022729"/>
    </source>
</evidence>
<dbReference type="Proteomes" id="UP000007800">
    <property type="component" value="Unassembled WGS sequence"/>
</dbReference>
<organism evidence="8">
    <name type="scientific">Perkinsus marinus (strain ATCC 50983 / TXsc)</name>
    <dbReference type="NCBI Taxonomy" id="423536"/>
    <lineage>
        <taxon>Eukaryota</taxon>
        <taxon>Sar</taxon>
        <taxon>Alveolata</taxon>
        <taxon>Perkinsozoa</taxon>
        <taxon>Perkinsea</taxon>
        <taxon>Perkinsida</taxon>
        <taxon>Perkinsidae</taxon>
        <taxon>Perkinsus</taxon>
    </lineage>
</organism>
<name>C5L2I8_PERM5</name>
<dbReference type="PANTHER" id="PTHR11802:SF3">
    <property type="entry name" value="RETINOID-INDUCIBLE SERINE CARBOXYPEPTIDASE"/>
    <property type="match status" value="1"/>
</dbReference>
<dbReference type="InParanoid" id="C5L2I8"/>
<keyword evidence="4" id="KW-0732">Signal</keyword>
<protein>
    <recommendedName>
        <fullName evidence="9">Carboxypeptidase</fullName>
    </recommendedName>
</protein>
<feature type="non-terminal residue" evidence="7">
    <location>
        <position position="68"/>
    </location>
</feature>
<dbReference type="Pfam" id="PF00450">
    <property type="entry name" value="Peptidase_S10"/>
    <property type="match status" value="1"/>
</dbReference>
<evidence type="ECO:0008006" key="9">
    <source>
        <dbReference type="Google" id="ProtNLM"/>
    </source>
</evidence>